<proteinExistence type="predicted"/>
<dbReference type="NCBIfam" id="TIGR01640">
    <property type="entry name" value="F_box_assoc_1"/>
    <property type="match status" value="1"/>
</dbReference>
<dbReference type="AlphaFoldDB" id="A0A2N9FM30"/>
<sequence>MMSQPWKKPMWSSQRLPDEIVFDILTRVPVKSLIRFRCVSKSWYSSTANPIFITAHFNQAQSLSNNNHNGYLLYESASRELCSVICNSDYTLTHISSFEIPFSGVEFVGFCNGIFCLHKCSNNVLYLWNPSIRKFKMLNTTRLCVPAASENVSIGLAYHSHNNDFKILRIKSYKVQPPAAEVYTLSTDSWRWVEIPFDSLNECGPDRLFGYVISSPCLFLHGALHSIAKTPHHDFILAFDVNDEKFREIMLPRNYLDGIESCFERLVVFKGSLALFAYGDALDEGESYVERFCGCTNNGGLLIEALDDFLVAFDPETLNKNDLGIPNSEWEDPISSSTWMDCTANFVESLVLLDGTNV</sequence>
<accession>A0A2N9FM30</accession>
<organism evidence="2">
    <name type="scientific">Fagus sylvatica</name>
    <name type="common">Beechnut</name>
    <dbReference type="NCBI Taxonomy" id="28930"/>
    <lineage>
        <taxon>Eukaryota</taxon>
        <taxon>Viridiplantae</taxon>
        <taxon>Streptophyta</taxon>
        <taxon>Embryophyta</taxon>
        <taxon>Tracheophyta</taxon>
        <taxon>Spermatophyta</taxon>
        <taxon>Magnoliopsida</taxon>
        <taxon>eudicotyledons</taxon>
        <taxon>Gunneridae</taxon>
        <taxon>Pentapetalae</taxon>
        <taxon>rosids</taxon>
        <taxon>fabids</taxon>
        <taxon>Fagales</taxon>
        <taxon>Fagaceae</taxon>
        <taxon>Fagus</taxon>
    </lineage>
</organism>
<dbReference type="InterPro" id="IPR050796">
    <property type="entry name" value="SCF_F-box_component"/>
</dbReference>
<dbReference type="Gene3D" id="1.20.1280.50">
    <property type="match status" value="1"/>
</dbReference>
<name>A0A2N9FM30_FAGSY</name>
<feature type="domain" description="F-box" evidence="1">
    <location>
        <begin position="10"/>
        <end position="60"/>
    </location>
</feature>
<evidence type="ECO:0000313" key="2">
    <source>
        <dbReference type="EMBL" id="SPC88312.1"/>
    </source>
</evidence>
<dbReference type="SUPFAM" id="SSF81383">
    <property type="entry name" value="F-box domain"/>
    <property type="match status" value="1"/>
</dbReference>
<protein>
    <recommendedName>
        <fullName evidence="1">F-box domain-containing protein</fullName>
    </recommendedName>
</protein>
<dbReference type="SMART" id="SM00256">
    <property type="entry name" value="FBOX"/>
    <property type="match status" value="1"/>
</dbReference>
<dbReference type="Pfam" id="PF00646">
    <property type="entry name" value="F-box"/>
    <property type="match status" value="1"/>
</dbReference>
<dbReference type="InterPro" id="IPR017451">
    <property type="entry name" value="F-box-assoc_interact_dom"/>
</dbReference>
<evidence type="ECO:0000259" key="1">
    <source>
        <dbReference type="PROSITE" id="PS50181"/>
    </source>
</evidence>
<dbReference type="PANTHER" id="PTHR31672">
    <property type="entry name" value="BNACNNG10540D PROTEIN"/>
    <property type="match status" value="1"/>
</dbReference>
<dbReference type="CDD" id="cd22157">
    <property type="entry name" value="F-box_AtFBW1-like"/>
    <property type="match status" value="1"/>
</dbReference>
<dbReference type="PANTHER" id="PTHR31672:SF13">
    <property type="entry name" value="F-BOX PROTEIN CPR30-LIKE"/>
    <property type="match status" value="1"/>
</dbReference>
<dbReference type="InterPro" id="IPR001810">
    <property type="entry name" value="F-box_dom"/>
</dbReference>
<dbReference type="EMBL" id="OIVN01000988">
    <property type="protein sequence ID" value="SPC88312.1"/>
    <property type="molecule type" value="Genomic_DNA"/>
</dbReference>
<dbReference type="PROSITE" id="PS50181">
    <property type="entry name" value="FBOX"/>
    <property type="match status" value="1"/>
</dbReference>
<reference evidence="2" key="1">
    <citation type="submission" date="2018-02" db="EMBL/GenBank/DDBJ databases">
        <authorList>
            <person name="Cohen D.B."/>
            <person name="Kent A.D."/>
        </authorList>
    </citation>
    <scope>NUCLEOTIDE SEQUENCE</scope>
</reference>
<dbReference type="Pfam" id="PF08268">
    <property type="entry name" value="FBA_3"/>
    <property type="match status" value="1"/>
</dbReference>
<dbReference type="InterPro" id="IPR013187">
    <property type="entry name" value="F-box-assoc_dom_typ3"/>
</dbReference>
<dbReference type="InterPro" id="IPR036047">
    <property type="entry name" value="F-box-like_dom_sf"/>
</dbReference>
<gene>
    <name evidence="2" type="ORF">FSB_LOCUS16194</name>
</gene>